<name>A0A317SRP7_9PEZI</name>
<keyword evidence="3" id="KW-1185">Reference proteome</keyword>
<evidence type="ECO:0000313" key="3">
    <source>
        <dbReference type="Proteomes" id="UP000246991"/>
    </source>
</evidence>
<comment type="caution">
    <text evidence="2">The sequence shown here is derived from an EMBL/GenBank/DDBJ whole genome shotgun (WGS) entry which is preliminary data.</text>
</comment>
<dbReference type="EMBL" id="PYWC01000028">
    <property type="protein sequence ID" value="PWW77038.1"/>
    <property type="molecule type" value="Genomic_DNA"/>
</dbReference>
<feature type="region of interest" description="Disordered" evidence="1">
    <location>
        <begin position="31"/>
        <end position="87"/>
    </location>
</feature>
<proteinExistence type="predicted"/>
<accession>A0A317SRP7</accession>
<gene>
    <name evidence="2" type="ORF">C7212DRAFT_318315</name>
</gene>
<feature type="compositionally biased region" description="Basic residues" evidence="1">
    <location>
        <begin position="74"/>
        <end position="87"/>
    </location>
</feature>
<feature type="compositionally biased region" description="Basic residues" evidence="1">
    <location>
        <begin position="52"/>
        <end position="66"/>
    </location>
</feature>
<protein>
    <submittedName>
        <fullName evidence="2">Uncharacterized protein</fullName>
    </submittedName>
</protein>
<reference evidence="2 3" key="1">
    <citation type="submission" date="2018-03" db="EMBL/GenBank/DDBJ databases">
        <title>Genomes of Pezizomycetes fungi and the evolution of truffles.</title>
        <authorList>
            <person name="Murat C."/>
            <person name="Payen T."/>
            <person name="Noel B."/>
            <person name="Kuo A."/>
            <person name="Martin F.M."/>
        </authorList>
    </citation>
    <scope>NUCLEOTIDE SEQUENCE [LARGE SCALE GENOMIC DNA]</scope>
    <source>
        <strain evidence="2">091103-1</strain>
    </source>
</reference>
<sequence>MHISQKDSHFLYTDFHPHLLHTRYSTQSPVDYHTANNINEGSSPIGVEKKKAATHTKKANQGKRREKRAERKGKEKKCRKKERKKRK</sequence>
<feature type="compositionally biased region" description="Polar residues" evidence="1">
    <location>
        <begin position="31"/>
        <end position="42"/>
    </location>
</feature>
<dbReference type="Proteomes" id="UP000246991">
    <property type="component" value="Unassembled WGS sequence"/>
</dbReference>
<dbReference type="AlphaFoldDB" id="A0A317SRP7"/>
<organism evidence="2 3">
    <name type="scientific">Tuber magnatum</name>
    <name type="common">white Piedmont truffle</name>
    <dbReference type="NCBI Taxonomy" id="42249"/>
    <lineage>
        <taxon>Eukaryota</taxon>
        <taxon>Fungi</taxon>
        <taxon>Dikarya</taxon>
        <taxon>Ascomycota</taxon>
        <taxon>Pezizomycotina</taxon>
        <taxon>Pezizomycetes</taxon>
        <taxon>Pezizales</taxon>
        <taxon>Tuberaceae</taxon>
        <taxon>Tuber</taxon>
    </lineage>
</organism>
<evidence type="ECO:0000256" key="1">
    <source>
        <dbReference type="SAM" id="MobiDB-lite"/>
    </source>
</evidence>
<evidence type="ECO:0000313" key="2">
    <source>
        <dbReference type="EMBL" id="PWW77038.1"/>
    </source>
</evidence>